<dbReference type="Gene3D" id="3.40.50.150">
    <property type="entry name" value="Vaccinia Virus protein VP39"/>
    <property type="match status" value="1"/>
</dbReference>
<dbReference type="Pfam" id="PF02353">
    <property type="entry name" value="CMAS"/>
    <property type="match status" value="1"/>
</dbReference>
<dbReference type="RefSeq" id="WP_400882538.1">
    <property type="nucleotide sequence ID" value="NZ_JBIWXY010000002.1"/>
</dbReference>
<accession>A0ABW8GNG3</accession>
<dbReference type="EMBL" id="JBIWXY010000002">
    <property type="protein sequence ID" value="MFJ5446707.1"/>
    <property type="molecule type" value="Genomic_DNA"/>
</dbReference>
<keyword evidence="2" id="KW-1185">Reference proteome</keyword>
<dbReference type="SUPFAM" id="SSF53335">
    <property type="entry name" value="S-adenosyl-L-methionine-dependent methyltransferases"/>
    <property type="match status" value="1"/>
</dbReference>
<name>A0ABW8GNG3_9PROT</name>
<proteinExistence type="predicted"/>
<organism evidence="1 2">
    <name type="scientific">Methylobacillus methanolivorans</name>
    <dbReference type="NCBI Taxonomy" id="1848927"/>
    <lineage>
        <taxon>Bacteria</taxon>
        <taxon>Pseudomonadati</taxon>
        <taxon>Pseudomonadota</taxon>
        <taxon>Betaproteobacteria</taxon>
        <taxon>Nitrosomonadales</taxon>
        <taxon>Methylophilaceae</taxon>
        <taxon>Methylobacillus</taxon>
    </lineage>
</organism>
<evidence type="ECO:0000313" key="2">
    <source>
        <dbReference type="Proteomes" id="UP001617669"/>
    </source>
</evidence>
<comment type="caution">
    <text evidence="1">The sequence shown here is derived from an EMBL/GenBank/DDBJ whole genome shotgun (WGS) entry which is preliminary data.</text>
</comment>
<dbReference type="Proteomes" id="UP001617669">
    <property type="component" value="Unassembled WGS sequence"/>
</dbReference>
<sequence length="346" mass="40011">MQLIKYAIELSEQGHMPDSLIRAGIRHLLKARLQEVSSHDVAASAELQDDFLQQMRQSPVALVPELANEQHYELPSDFFRMSLGQQLKYSCCYWPEGMDSLNGAEEAALSATVAHAGIADGQDILELGCGWGSLTLYMAHRYPGSRITAVSNSHSQRDFIQSTARQRGLSNVTVITADMNAFIAEQQYDRIVSVEMFEHMRNYQVLFERLAGWLKPHGRFFMHIFVHRLTPYAFVAQGNDDWMSELFFSGGMMPSDALPLHFQQHLRLLRQWRWSGDHYEKTANAWLEKMDANSAPIMQVFRDTYGADAQRWFNRWRIFYMSCAELFGYNDGQEWWVSHYLFERQG</sequence>
<reference evidence="1 2" key="1">
    <citation type="submission" date="2024-11" db="EMBL/GenBank/DDBJ databases">
        <authorList>
            <person name="Kaparullina E.N."/>
            <person name="Delegan Y.A."/>
            <person name="Doronina N.V."/>
        </authorList>
    </citation>
    <scope>NUCLEOTIDE SEQUENCE [LARGE SCALE GENOMIC DNA]</scope>
    <source>
        <strain evidence="1 2">7sh_L</strain>
    </source>
</reference>
<dbReference type="GO" id="GO:0008168">
    <property type="term" value="F:methyltransferase activity"/>
    <property type="evidence" value="ECO:0007669"/>
    <property type="project" value="UniProtKB-KW"/>
</dbReference>
<gene>
    <name evidence="1" type="ORF">ACIKP9_10755</name>
</gene>
<dbReference type="PANTHER" id="PTHR43832:SF1">
    <property type="entry name" value="S-ADENOSYL-L-METHIONINE-DEPENDENT METHYLTRANSFERASES SUPERFAMILY PROTEIN"/>
    <property type="match status" value="1"/>
</dbReference>
<dbReference type="InterPro" id="IPR029063">
    <property type="entry name" value="SAM-dependent_MTases_sf"/>
</dbReference>
<dbReference type="EC" id="2.1.1.-" evidence="1"/>
<protein>
    <submittedName>
        <fullName evidence="1">SAM-dependent methyltransferase</fullName>
        <ecNumber evidence="1">2.1.1.-</ecNumber>
    </submittedName>
</protein>
<keyword evidence="1" id="KW-0489">Methyltransferase</keyword>
<dbReference type="PANTHER" id="PTHR43832">
    <property type="match status" value="1"/>
</dbReference>
<evidence type="ECO:0000313" key="1">
    <source>
        <dbReference type="EMBL" id="MFJ5446707.1"/>
    </source>
</evidence>
<dbReference type="CDD" id="cd02440">
    <property type="entry name" value="AdoMet_MTases"/>
    <property type="match status" value="1"/>
</dbReference>
<keyword evidence="1" id="KW-0808">Transferase</keyword>
<dbReference type="GO" id="GO:0032259">
    <property type="term" value="P:methylation"/>
    <property type="evidence" value="ECO:0007669"/>
    <property type="project" value="UniProtKB-KW"/>
</dbReference>